<dbReference type="Pfam" id="PF01769">
    <property type="entry name" value="MgtE"/>
    <property type="match status" value="1"/>
</dbReference>
<feature type="domain" description="SLC41A/MgtE integral membrane" evidence="9">
    <location>
        <begin position="40"/>
        <end position="163"/>
    </location>
</feature>
<evidence type="ECO:0000256" key="1">
    <source>
        <dbReference type="ARBA" id="ARBA00004141"/>
    </source>
</evidence>
<evidence type="ECO:0000313" key="10">
    <source>
        <dbReference type="EMBL" id="VAV89676.1"/>
    </source>
</evidence>
<name>A0A3B0RLS0_9ZZZZ</name>
<keyword evidence="6 8" id="KW-1133">Transmembrane helix</keyword>
<proteinExistence type="inferred from homology"/>
<evidence type="ECO:0000256" key="3">
    <source>
        <dbReference type="ARBA" id="ARBA00022448"/>
    </source>
</evidence>
<dbReference type="EMBL" id="UOEE01000092">
    <property type="protein sequence ID" value="VAV89676.1"/>
    <property type="molecule type" value="Genomic_DNA"/>
</dbReference>
<dbReference type="PANTHER" id="PTHR41394:SF5">
    <property type="entry name" value="SLC41A_MGTE INTEGRAL MEMBRANE DOMAIN-CONTAINING PROTEIN"/>
    <property type="match status" value="1"/>
</dbReference>
<organism evidence="10">
    <name type="scientific">hydrothermal vent metagenome</name>
    <dbReference type="NCBI Taxonomy" id="652676"/>
    <lineage>
        <taxon>unclassified sequences</taxon>
        <taxon>metagenomes</taxon>
        <taxon>ecological metagenomes</taxon>
    </lineage>
</organism>
<gene>
    <name evidence="10" type="ORF">MNBD_ALPHA06-855</name>
</gene>
<dbReference type="InterPro" id="IPR006667">
    <property type="entry name" value="SLC41_membr_dom"/>
</dbReference>
<evidence type="ECO:0000256" key="8">
    <source>
        <dbReference type="SAM" id="Phobius"/>
    </source>
</evidence>
<keyword evidence="4 8" id="KW-0812">Transmembrane</keyword>
<reference evidence="10" key="1">
    <citation type="submission" date="2018-06" db="EMBL/GenBank/DDBJ databases">
        <authorList>
            <person name="Zhirakovskaya E."/>
        </authorList>
    </citation>
    <scope>NUCLEOTIDE SEQUENCE</scope>
</reference>
<feature type="transmembrane region" description="Helical" evidence="8">
    <location>
        <begin position="81"/>
        <end position="102"/>
    </location>
</feature>
<keyword evidence="5" id="KW-0460">Magnesium</keyword>
<evidence type="ECO:0000256" key="5">
    <source>
        <dbReference type="ARBA" id="ARBA00022842"/>
    </source>
</evidence>
<dbReference type="GO" id="GO:0016020">
    <property type="term" value="C:membrane"/>
    <property type="evidence" value="ECO:0007669"/>
    <property type="project" value="UniProtKB-SubCell"/>
</dbReference>
<dbReference type="SUPFAM" id="SSF161093">
    <property type="entry name" value="MgtE membrane domain-like"/>
    <property type="match status" value="1"/>
</dbReference>
<evidence type="ECO:0000259" key="9">
    <source>
        <dbReference type="Pfam" id="PF01769"/>
    </source>
</evidence>
<feature type="non-terminal residue" evidence="10">
    <location>
        <position position="1"/>
    </location>
</feature>
<dbReference type="Gene3D" id="1.10.357.20">
    <property type="entry name" value="SLC41 divalent cation transporters, integral membrane domain"/>
    <property type="match status" value="1"/>
</dbReference>
<comment type="subcellular location">
    <subcellularLocation>
        <location evidence="1">Membrane</location>
        <topology evidence="1">Multi-pass membrane protein</topology>
    </subcellularLocation>
</comment>
<evidence type="ECO:0000256" key="2">
    <source>
        <dbReference type="ARBA" id="ARBA00009749"/>
    </source>
</evidence>
<feature type="transmembrane region" description="Helical" evidence="8">
    <location>
        <begin position="145"/>
        <end position="169"/>
    </location>
</feature>
<sequence length="170" mass="17693">VVLSRAPWLVVNLATAILASAVIAVFDDVIEKVIALAILMPVVASMGGNAATQGLTVAVRALAVREITSANARRIITREMLAGLVHGLIFAIIMGLITYVWFRSWTLAMVIGSAMIVNHFVAGLAGILAPLGLKRLGADPAVASSVFVTTITDVIGFFVFLGLAALVLVG</sequence>
<keyword evidence="3" id="KW-0813">Transport</keyword>
<dbReference type="PANTHER" id="PTHR41394">
    <property type="entry name" value="MAGNESIUM TRANSPORTER MGTE"/>
    <property type="match status" value="1"/>
</dbReference>
<dbReference type="AlphaFoldDB" id="A0A3B0RLS0"/>
<evidence type="ECO:0000256" key="6">
    <source>
        <dbReference type="ARBA" id="ARBA00022989"/>
    </source>
</evidence>
<keyword evidence="7 8" id="KW-0472">Membrane</keyword>
<evidence type="ECO:0000256" key="7">
    <source>
        <dbReference type="ARBA" id="ARBA00023136"/>
    </source>
</evidence>
<comment type="similarity">
    <text evidence="2">Belongs to the SLC41A transporter family.</text>
</comment>
<protein>
    <submittedName>
        <fullName evidence="10">Mg/Co/Ni transporter MgtE, CBS domain-containing</fullName>
    </submittedName>
</protein>
<dbReference type="GO" id="GO:0008324">
    <property type="term" value="F:monoatomic cation transmembrane transporter activity"/>
    <property type="evidence" value="ECO:0007669"/>
    <property type="project" value="InterPro"/>
</dbReference>
<dbReference type="InterPro" id="IPR036739">
    <property type="entry name" value="SLC41_membr_dom_sf"/>
</dbReference>
<feature type="transmembrane region" description="Helical" evidence="8">
    <location>
        <begin position="6"/>
        <end position="26"/>
    </location>
</feature>
<accession>A0A3B0RLS0</accession>
<evidence type="ECO:0000256" key="4">
    <source>
        <dbReference type="ARBA" id="ARBA00022692"/>
    </source>
</evidence>
<feature type="transmembrane region" description="Helical" evidence="8">
    <location>
        <begin position="108"/>
        <end position="133"/>
    </location>
</feature>